<accession>A0AA43QQH7</accession>
<evidence type="ECO:0000256" key="2">
    <source>
        <dbReference type="SAM" id="Phobius"/>
    </source>
</evidence>
<feature type="compositionally biased region" description="Low complexity" evidence="1">
    <location>
        <begin position="698"/>
        <end position="713"/>
    </location>
</feature>
<feature type="compositionally biased region" description="Polar residues" evidence="1">
    <location>
        <begin position="474"/>
        <end position="485"/>
    </location>
</feature>
<feature type="region of interest" description="Disordered" evidence="1">
    <location>
        <begin position="428"/>
        <end position="816"/>
    </location>
</feature>
<feature type="region of interest" description="Disordered" evidence="1">
    <location>
        <begin position="322"/>
        <end position="359"/>
    </location>
</feature>
<protein>
    <recommendedName>
        <fullName evidence="5">Pre-mRNA splicing factor CLF1</fullName>
    </recommendedName>
</protein>
<evidence type="ECO:0008006" key="5">
    <source>
        <dbReference type="Google" id="ProtNLM"/>
    </source>
</evidence>
<feature type="region of interest" description="Disordered" evidence="1">
    <location>
        <begin position="242"/>
        <end position="288"/>
    </location>
</feature>
<name>A0AA43QQH7_9LECA</name>
<keyword evidence="2" id="KW-1133">Transmembrane helix</keyword>
<proteinExistence type="predicted"/>
<feature type="compositionally biased region" description="Low complexity" evidence="1">
    <location>
        <begin position="548"/>
        <end position="560"/>
    </location>
</feature>
<feature type="compositionally biased region" description="Polar residues" evidence="1">
    <location>
        <begin position="584"/>
        <end position="596"/>
    </location>
</feature>
<sequence length="816" mass="88011">MPLPQPKVPLKDHCTVIYNGKLYAFQADAFQTLDLKEGGTWSQLSTGVATTGSACVQGSVNDDPAFIVVGGTTSEDGYQGLQHYSFKDAKWTSDQPLDGVATDRTRHGAAFLQQSSQILTYGGSQDNDSTPSSQTFLLSTTSPYNTQAFESNAPPVVDPLMTAYNSTHALLLGGSPTDNGLFLFSPSDGWSRLNATLQNPLKDSSKVQASIFTGSDGGKLLQIFDMSATPNEVSTVLLQNASPQNHKRSASYMSSPHHPTKRRKRDISITDRPAYNNTLAPRDSRTGYSLAMDPTTGLVVATGGNDQAPLAMFNMTGNQWVDPNQFFGDEPSSSPSSTPTAPPAAPTASSTANPSAVAKADNNAHNKSLTILGGVLGGVLGAAVLLIVLLVCLRYQRKKKAKKAEQRKNDFAMEQKEMDFRDIGADFMKEAGGSNEGSRHGRKQSDGSGKKKDHSRAASSMSKRALLHNKGDSAGSNNSFWSRGTKSPERNARSPPQISAPIMGPSFTRSMASPEPKDGADTGFSRYFSGNPHQGMHLAPGTEERHPTSYSSNTNTQSQSDYASTNLHESAEVEPLNFRPSQLGMPSNARSVSPSNHHPPPGLGVALTHGISRPSPPHSKDSPTPSVVSDIEEEEASDYRHSNGQDSWSPVESGSEPRTSQYTDETRPNTNSFGAQHPGQRIQIPEFPMPSARNSTATSPISPQITPQPSQQQVRKPGLRNVVSRDLIRSNSARQRATDLVRTGTQRMTPNPTEPPTYQQQPRQPVQPFPRPGPRQQDDIPRGRPSSETEDMSWLNLGTSVDANGHGADYFGRPHR</sequence>
<dbReference type="SUPFAM" id="SSF117281">
    <property type="entry name" value="Kelch motif"/>
    <property type="match status" value="1"/>
</dbReference>
<evidence type="ECO:0000313" key="3">
    <source>
        <dbReference type="EMBL" id="MDI1490768.1"/>
    </source>
</evidence>
<dbReference type="InterPro" id="IPR011043">
    <property type="entry name" value="Gal_Oxase/kelch_b-propeller"/>
</dbReference>
<dbReference type="InterPro" id="IPR015915">
    <property type="entry name" value="Kelch-typ_b-propeller"/>
</dbReference>
<dbReference type="SUPFAM" id="SSF50965">
    <property type="entry name" value="Galactose oxidase, central domain"/>
    <property type="match status" value="1"/>
</dbReference>
<feature type="compositionally biased region" description="Basic and acidic residues" evidence="1">
    <location>
        <begin position="437"/>
        <end position="450"/>
    </location>
</feature>
<feature type="compositionally biased region" description="Polar residues" evidence="1">
    <location>
        <begin position="644"/>
        <end position="674"/>
    </location>
</feature>
<gene>
    <name evidence="3" type="ORF">OHK93_001972</name>
</gene>
<feature type="compositionally biased region" description="Low complexity" evidence="1">
    <location>
        <begin position="346"/>
        <end position="356"/>
    </location>
</feature>
<dbReference type="Gene3D" id="2.120.10.80">
    <property type="entry name" value="Kelch-type beta propeller"/>
    <property type="match status" value="1"/>
</dbReference>
<keyword evidence="2" id="KW-0472">Membrane</keyword>
<keyword evidence="4" id="KW-1185">Reference proteome</keyword>
<dbReference type="Proteomes" id="UP001161017">
    <property type="component" value="Unassembled WGS sequence"/>
</dbReference>
<feature type="compositionally biased region" description="Basic and acidic residues" evidence="1">
    <location>
        <begin position="776"/>
        <end position="787"/>
    </location>
</feature>
<keyword evidence="2" id="KW-0812">Transmembrane</keyword>
<evidence type="ECO:0000313" key="4">
    <source>
        <dbReference type="Proteomes" id="UP001161017"/>
    </source>
</evidence>
<feature type="transmembrane region" description="Helical" evidence="2">
    <location>
        <begin position="369"/>
        <end position="393"/>
    </location>
</feature>
<organism evidence="3 4">
    <name type="scientific">Ramalina farinacea</name>
    <dbReference type="NCBI Taxonomy" id="258253"/>
    <lineage>
        <taxon>Eukaryota</taxon>
        <taxon>Fungi</taxon>
        <taxon>Dikarya</taxon>
        <taxon>Ascomycota</taxon>
        <taxon>Pezizomycotina</taxon>
        <taxon>Lecanoromycetes</taxon>
        <taxon>OSLEUM clade</taxon>
        <taxon>Lecanoromycetidae</taxon>
        <taxon>Lecanorales</taxon>
        <taxon>Lecanorineae</taxon>
        <taxon>Ramalinaceae</taxon>
        <taxon>Ramalina</taxon>
    </lineage>
</organism>
<dbReference type="EMBL" id="JAPUFD010000012">
    <property type="protein sequence ID" value="MDI1490768.1"/>
    <property type="molecule type" value="Genomic_DNA"/>
</dbReference>
<comment type="caution">
    <text evidence="3">The sequence shown here is derived from an EMBL/GenBank/DDBJ whole genome shotgun (WGS) entry which is preliminary data.</text>
</comment>
<reference evidence="3" key="1">
    <citation type="journal article" date="2023" name="Genome Biol. Evol.">
        <title>First Whole Genome Sequence and Flow Cytometry Genome Size Data for the Lichen-Forming Fungus Ramalina farinacea (Ascomycota).</title>
        <authorList>
            <person name="Llewellyn T."/>
            <person name="Mian S."/>
            <person name="Hill R."/>
            <person name="Leitch I.J."/>
            <person name="Gaya E."/>
        </authorList>
    </citation>
    <scope>NUCLEOTIDE SEQUENCE</scope>
    <source>
        <strain evidence="3">LIQ254RAFAR</strain>
    </source>
</reference>
<dbReference type="AlphaFoldDB" id="A0AA43QQH7"/>
<evidence type="ECO:0000256" key="1">
    <source>
        <dbReference type="SAM" id="MobiDB-lite"/>
    </source>
</evidence>